<feature type="region of interest" description="Disordered" evidence="6">
    <location>
        <begin position="936"/>
        <end position="956"/>
    </location>
</feature>
<feature type="compositionally biased region" description="Basic residues" evidence="6">
    <location>
        <begin position="248"/>
        <end position="259"/>
    </location>
</feature>
<evidence type="ECO:0000313" key="8">
    <source>
        <dbReference type="EMBL" id="KAJ8041870.1"/>
    </source>
</evidence>
<feature type="region of interest" description="Disordered" evidence="6">
    <location>
        <begin position="697"/>
        <end position="784"/>
    </location>
</feature>
<feature type="compositionally biased region" description="Low complexity" evidence="6">
    <location>
        <begin position="710"/>
        <end position="719"/>
    </location>
</feature>
<accession>A0A9Q1CBX5</accession>
<feature type="domain" description="Shelterin complex subunit TPP1/Est3" evidence="7">
    <location>
        <begin position="44"/>
        <end position="129"/>
    </location>
</feature>
<comment type="caution">
    <text evidence="8">The sequence shown here is derived from an EMBL/GenBank/DDBJ whole genome shotgun (WGS) entry which is preliminary data.</text>
</comment>
<organism evidence="8 9">
    <name type="scientific">Holothuria leucospilota</name>
    <name type="common">Black long sea cucumber</name>
    <name type="synonym">Mertensiothuria leucospilota</name>
    <dbReference type="NCBI Taxonomy" id="206669"/>
    <lineage>
        <taxon>Eukaryota</taxon>
        <taxon>Metazoa</taxon>
        <taxon>Echinodermata</taxon>
        <taxon>Eleutherozoa</taxon>
        <taxon>Echinozoa</taxon>
        <taxon>Holothuroidea</taxon>
        <taxon>Aspidochirotacea</taxon>
        <taxon>Aspidochirotida</taxon>
        <taxon>Holothuriidae</taxon>
        <taxon>Holothuria</taxon>
    </lineage>
</organism>
<keyword evidence="9" id="KW-1185">Reference proteome</keyword>
<protein>
    <recommendedName>
        <fullName evidence="7">Shelterin complex subunit TPP1/Est3 domain-containing protein</fullName>
    </recommendedName>
</protein>
<feature type="region of interest" description="Disordered" evidence="6">
    <location>
        <begin position="354"/>
        <end position="413"/>
    </location>
</feature>
<evidence type="ECO:0000256" key="1">
    <source>
        <dbReference type="ARBA" id="ARBA00004123"/>
    </source>
</evidence>
<keyword evidence="3" id="KW-0158">Chromosome</keyword>
<sequence length="987" mass="109950">MSNFYFSWKSCMKPWIIHKLGNFAWENCYRDITDVVVVQVIAATRITAVDEQGFGGTALVHDNEMRLTCNFTEEAIQEFELKEESTSGCEFNSDLKNALVALRRYRIVPTFTSNEGDSIFTVVVYSFTLKSFTKLSAGFKDTRMAHKHYRIAKKLKELWSQWRNDRLAFVSDDSGSESTTEVTLSQMIQFMEEAEKMEEQKMDQNGEDKDCEQRDCGDKHRNESKGENVEERISDTNNPKTGGSTSASRKKTPERRSHGKSYLSTKVNQQTTGALFEIPLPLLDKLRCSQHEKCLHLQPSAPDGSPEKHGESSSHSLNELLESIPKVFYTCIPNNAKQGLPEGLTTLDLDVPWDQEETSHHGGGETPGYNKSSSSSVRLCDSSSQKISQSMEALQWPPGSSSSKSLQPSVEKGSVASLENFNKEIEHADGIEGEGQVSPAVELSGDDMSEQTEVQNREKPRTNKCVNNVDINNVDMNGMNTSESAVLGKRCQRGDEDVTTYGENQEEFMATQPFVIDEHQPSAEEVSSEVDLMAKESSENLFPETQAFDITVLTQRSPGDKTGEAQRNPRDKVGEAEKLTDGDNTETASQEFEPIMTESEEILSNEHNQAFVETQSPADSLKPGTQDPPVVGETGSINSTDQNAPSGKQTEEAAGKKLPSFEMSNFSAQENSYNSEDSLEDIFDLNLPCASPVKSLGSRNTSLRGDLPENNNSRVVSSSGGQVIPSCTDTPVTESENRRMKSAAENGMLLETRRKSRSNQNSETRKTNSPRIGHMQDSDIPSSSHICVSNKDDDDIDWSWIFNSPANTQKVDELFGESVSSLEEPNEKLSKTTKLVERKSQNTVVTEFLEELQMLQCKCGENLSSSCDSSPGSCQSSCQKDGCELNKLERLSTNKRLPVENQSKASQSLQEIPLNRPVSDFVGTYAATVNRKGLETQNLSSPSKKTRKRKYRKMTDQELSIPKKKMMEDRLLKWISIKYAPKRSKQK</sequence>
<gene>
    <name evidence="8" type="ORF">HOLleu_12792</name>
</gene>
<reference evidence="8" key="1">
    <citation type="submission" date="2021-10" db="EMBL/GenBank/DDBJ databases">
        <title>Tropical sea cucumber genome reveals ecological adaptation and Cuvierian tubules defense mechanism.</title>
        <authorList>
            <person name="Chen T."/>
        </authorList>
    </citation>
    <scope>NUCLEOTIDE SEQUENCE</scope>
    <source>
        <strain evidence="8">Nanhai2018</strain>
        <tissue evidence="8">Muscle</tissue>
    </source>
</reference>
<dbReference type="OrthoDB" id="10678945at2759"/>
<feature type="compositionally biased region" description="Low complexity" evidence="6">
    <location>
        <begin position="372"/>
        <end position="384"/>
    </location>
</feature>
<dbReference type="Pfam" id="PF10341">
    <property type="entry name" value="TPP1"/>
    <property type="match status" value="1"/>
</dbReference>
<feature type="region of interest" description="Disordered" evidence="6">
    <location>
        <begin position="607"/>
        <end position="660"/>
    </location>
</feature>
<comment type="subcellular location">
    <subcellularLocation>
        <location evidence="2">Chromosome</location>
        <location evidence="2">Telomere</location>
    </subcellularLocation>
    <subcellularLocation>
        <location evidence="1">Nucleus</location>
    </subcellularLocation>
</comment>
<feature type="compositionally biased region" description="Basic and acidic residues" evidence="6">
    <location>
        <begin position="197"/>
        <end position="234"/>
    </location>
</feature>
<proteinExistence type="predicted"/>
<dbReference type="GO" id="GO:0042162">
    <property type="term" value="F:telomeric DNA binding"/>
    <property type="evidence" value="ECO:0007669"/>
    <property type="project" value="InterPro"/>
</dbReference>
<evidence type="ECO:0000256" key="5">
    <source>
        <dbReference type="ARBA" id="ARBA00023242"/>
    </source>
</evidence>
<evidence type="ECO:0000256" key="4">
    <source>
        <dbReference type="ARBA" id="ARBA00022895"/>
    </source>
</evidence>
<dbReference type="GO" id="GO:0000781">
    <property type="term" value="C:chromosome, telomeric region"/>
    <property type="evidence" value="ECO:0007669"/>
    <property type="project" value="UniProtKB-SubCell"/>
</dbReference>
<keyword evidence="4" id="KW-0779">Telomere</keyword>
<evidence type="ECO:0000256" key="6">
    <source>
        <dbReference type="SAM" id="MobiDB-lite"/>
    </source>
</evidence>
<feature type="region of interest" description="Disordered" evidence="6">
    <location>
        <begin position="540"/>
        <end position="589"/>
    </location>
</feature>
<feature type="region of interest" description="Disordered" evidence="6">
    <location>
        <begin position="197"/>
        <end position="266"/>
    </location>
</feature>
<dbReference type="InterPro" id="IPR019437">
    <property type="entry name" value="TPP1/Est3"/>
</dbReference>
<evidence type="ECO:0000256" key="3">
    <source>
        <dbReference type="ARBA" id="ARBA00022454"/>
    </source>
</evidence>
<feature type="compositionally biased region" description="Basic and acidic residues" evidence="6">
    <location>
        <begin position="558"/>
        <end position="581"/>
    </location>
</feature>
<evidence type="ECO:0000259" key="7">
    <source>
        <dbReference type="Pfam" id="PF10341"/>
    </source>
</evidence>
<dbReference type="Gene3D" id="2.40.50.960">
    <property type="match status" value="1"/>
</dbReference>
<feature type="compositionally biased region" description="Low complexity" evidence="6">
    <location>
        <begin position="397"/>
        <end position="409"/>
    </location>
</feature>
<feature type="compositionally biased region" description="Polar residues" evidence="6">
    <location>
        <begin position="758"/>
        <end position="770"/>
    </location>
</feature>
<evidence type="ECO:0000313" key="9">
    <source>
        <dbReference type="Proteomes" id="UP001152320"/>
    </source>
</evidence>
<evidence type="ECO:0000256" key="2">
    <source>
        <dbReference type="ARBA" id="ARBA00004574"/>
    </source>
</evidence>
<feature type="compositionally biased region" description="Polar residues" evidence="6">
    <location>
        <begin position="235"/>
        <end position="247"/>
    </location>
</feature>
<feature type="compositionally biased region" description="Polar residues" evidence="6">
    <location>
        <begin position="635"/>
        <end position="648"/>
    </location>
</feature>
<dbReference type="Proteomes" id="UP001152320">
    <property type="component" value="Chromosome 5"/>
</dbReference>
<name>A0A9Q1CBX5_HOLLE</name>
<dbReference type="GO" id="GO:0007004">
    <property type="term" value="P:telomere maintenance via telomerase"/>
    <property type="evidence" value="ECO:0007669"/>
    <property type="project" value="InterPro"/>
</dbReference>
<dbReference type="GO" id="GO:0005697">
    <property type="term" value="C:telomerase holoenzyme complex"/>
    <property type="evidence" value="ECO:0007669"/>
    <property type="project" value="InterPro"/>
</dbReference>
<feature type="compositionally biased region" description="Polar residues" evidence="6">
    <location>
        <begin position="725"/>
        <end position="734"/>
    </location>
</feature>
<dbReference type="EMBL" id="JAIZAY010000005">
    <property type="protein sequence ID" value="KAJ8041870.1"/>
    <property type="molecule type" value="Genomic_DNA"/>
</dbReference>
<keyword evidence="5" id="KW-0539">Nucleus</keyword>
<dbReference type="AlphaFoldDB" id="A0A9Q1CBX5"/>
<feature type="compositionally biased region" description="Polar residues" evidence="6">
    <location>
        <begin position="607"/>
        <end position="618"/>
    </location>
</feature>
<feature type="region of interest" description="Disordered" evidence="6">
    <location>
        <begin position="297"/>
        <end position="316"/>
    </location>
</feature>